<dbReference type="InterPro" id="IPR004358">
    <property type="entry name" value="Sig_transdc_His_kin-like_C"/>
</dbReference>
<dbReference type="PROSITE" id="PS50109">
    <property type="entry name" value="HIS_KIN"/>
    <property type="match status" value="1"/>
</dbReference>
<dbReference type="Gene3D" id="6.10.340.10">
    <property type="match status" value="1"/>
</dbReference>
<feature type="domain" description="Histidine kinase" evidence="12">
    <location>
        <begin position="252"/>
        <end position="467"/>
    </location>
</feature>
<reference evidence="15" key="2">
    <citation type="submission" date="2014-02" db="EMBL/GenBank/DDBJ databases">
        <title>Draft Genome Sequence of extremely halophilic bacteria Halorhodospira halochloris.</title>
        <authorList>
            <person name="Singh K.S."/>
        </authorList>
    </citation>
    <scope>NUCLEOTIDE SEQUENCE [LARGE SCALE GENOMIC DNA]</scope>
    <source>
        <strain evidence="15">A</strain>
    </source>
</reference>
<keyword evidence="8 11" id="KW-1133">Transmembrane helix</keyword>
<keyword evidence="5" id="KW-0808">Transferase</keyword>
<dbReference type="AlphaFoldDB" id="W8KJB9"/>
<evidence type="ECO:0000256" key="8">
    <source>
        <dbReference type="ARBA" id="ARBA00022989"/>
    </source>
</evidence>
<evidence type="ECO:0000256" key="6">
    <source>
        <dbReference type="ARBA" id="ARBA00022692"/>
    </source>
</evidence>
<evidence type="ECO:0000256" key="7">
    <source>
        <dbReference type="ARBA" id="ARBA00022777"/>
    </source>
</evidence>
<dbReference type="InterPro" id="IPR036097">
    <property type="entry name" value="HisK_dim/P_sf"/>
</dbReference>
<evidence type="ECO:0000313" key="15">
    <source>
        <dbReference type="Proteomes" id="UP000019442"/>
    </source>
</evidence>
<dbReference type="InterPro" id="IPR005467">
    <property type="entry name" value="His_kinase_dom"/>
</dbReference>
<keyword evidence="7 14" id="KW-0418">Kinase</keyword>
<dbReference type="PRINTS" id="PR00344">
    <property type="entry name" value="BCTRLSENSOR"/>
</dbReference>
<reference evidence="14 15" key="1">
    <citation type="journal article" date="2014" name="J Genomics">
        <title>Draft Genome Sequence of the Extremely Halophilic Phototrophic Purple Sulfur Bacterium Halorhodospira halochloris.</title>
        <authorList>
            <person name="Singh K.S."/>
            <person name="Kirksey J."/>
            <person name="Hoff W.D."/>
            <person name="Deole R."/>
        </authorList>
    </citation>
    <scope>NUCLEOTIDE SEQUENCE [LARGE SCALE GENOMIC DNA]</scope>
    <source>
        <strain evidence="14 15">A</strain>
    </source>
</reference>
<name>W8KJB9_9GAMM</name>
<evidence type="ECO:0000256" key="3">
    <source>
        <dbReference type="ARBA" id="ARBA00012438"/>
    </source>
</evidence>
<dbReference type="InterPro" id="IPR050428">
    <property type="entry name" value="TCS_sensor_his_kinase"/>
</dbReference>
<dbReference type="Pfam" id="PF00672">
    <property type="entry name" value="HAMP"/>
    <property type="match status" value="1"/>
</dbReference>
<dbReference type="InterPro" id="IPR003661">
    <property type="entry name" value="HisK_dim/P_dom"/>
</dbReference>
<dbReference type="SUPFAM" id="SSF47384">
    <property type="entry name" value="Homodimeric domain of signal transducing histidine kinase"/>
    <property type="match status" value="1"/>
</dbReference>
<organism evidence="14 15">
    <name type="scientific">Ectothiorhodospira haloalkaliphila</name>
    <dbReference type="NCBI Taxonomy" id="421628"/>
    <lineage>
        <taxon>Bacteria</taxon>
        <taxon>Pseudomonadati</taxon>
        <taxon>Pseudomonadota</taxon>
        <taxon>Gammaproteobacteria</taxon>
        <taxon>Chromatiales</taxon>
        <taxon>Ectothiorhodospiraceae</taxon>
        <taxon>Ectothiorhodospira</taxon>
    </lineage>
</organism>
<dbReference type="SMART" id="SM00388">
    <property type="entry name" value="HisKA"/>
    <property type="match status" value="1"/>
</dbReference>
<dbReference type="SUPFAM" id="SSF55874">
    <property type="entry name" value="ATPase domain of HSP90 chaperone/DNA topoisomerase II/histidine kinase"/>
    <property type="match status" value="1"/>
</dbReference>
<evidence type="ECO:0000256" key="1">
    <source>
        <dbReference type="ARBA" id="ARBA00000085"/>
    </source>
</evidence>
<sequence>MAQLHPPAPGLRTKLFLAMVITFAILTLAIMGATRLSFQHGLAGYLAQVEQEQAHNFTHTLAAYYRVNGSWEPLVQNPRLWGRLQRMADGAPPAYPSEDAVLQDLIRRPGRLALLDETGHRLIGPPLPFPDEGKRYPVQVHGTTVGILYVMPSTHITDGLAQQFERQQERILGLIGLIALLVAAIASYLLANRLLGPLQALTGGTRALTTGDYSARVQLRTRDEFQALADDFNQLAATLEQNEAARRRWIADISHELRTPLSVLRGEMEALEDGIRTLDMQALQSLQAEAALLGKLVDDLYQLALCDVGSLDCHRETVDMTALLREIVAQHQTRFTQQRLTITQALLPAPAFVQADPTRLKQLLNNLLENTLRYTDPGGRLHVETRQKDRQLIITLDDTAPGVPADALPLLFEHLFRVEPSRSRRHGGAGLGLALCRRIVEGHGGRITAAPSPLGGLRISVCLPLTRP</sequence>
<evidence type="ECO:0000256" key="2">
    <source>
        <dbReference type="ARBA" id="ARBA00004370"/>
    </source>
</evidence>
<dbReference type="GO" id="GO:0000155">
    <property type="term" value="F:phosphorelay sensor kinase activity"/>
    <property type="evidence" value="ECO:0007669"/>
    <property type="project" value="InterPro"/>
</dbReference>
<dbReference type="SMART" id="SM00387">
    <property type="entry name" value="HATPase_c"/>
    <property type="match status" value="1"/>
</dbReference>
<protein>
    <recommendedName>
        <fullName evidence="3">histidine kinase</fullName>
        <ecNumber evidence="3">2.7.13.3</ecNumber>
    </recommendedName>
</protein>
<dbReference type="PROSITE" id="PS50885">
    <property type="entry name" value="HAMP"/>
    <property type="match status" value="1"/>
</dbReference>
<keyword evidence="9" id="KW-0902">Two-component regulatory system</keyword>
<feature type="transmembrane region" description="Helical" evidence="11">
    <location>
        <begin position="15"/>
        <end position="33"/>
    </location>
</feature>
<feature type="domain" description="HAMP" evidence="13">
    <location>
        <begin position="192"/>
        <end position="244"/>
    </location>
</feature>
<dbReference type="EMBL" id="CP007268">
    <property type="protein sequence ID" value="AHK79894.1"/>
    <property type="molecule type" value="Genomic_DNA"/>
</dbReference>
<dbReference type="InterPro" id="IPR003660">
    <property type="entry name" value="HAMP_dom"/>
</dbReference>
<evidence type="ECO:0000259" key="13">
    <source>
        <dbReference type="PROSITE" id="PS50885"/>
    </source>
</evidence>
<dbReference type="EC" id="2.7.13.3" evidence="3"/>
<dbReference type="Gene3D" id="3.30.565.10">
    <property type="entry name" value="Histidine kinase-like ATPase, C-terminal domain"/>
    <property type="match status" value="1"/>
</dbReference>
<evidence type="ECO:0000256" key="11">
    <source>
        <dbReference type="SAM" id="Phobius"/>
    </source>
</evidence>
<evidence type="ECO:0000256" key="10">
    <source>
        <dbReference type="ARBA" id="ARBA00023136"/>
    </source>
</evidence>
<dbReference type="PANTHER" id="PTHR45436">
    <property type="entry name" value="SENSOR HISTIDINE KINASE YKOH"/>
    <property type="match status" value="1"/>
</dbReference>
<dbReference type="SMART" id="SM00304">
    <property type="entry name" value="HAMP"/>
    <property type="match status" value="1"/>
</dbReference>
<evidence type="ECO:0000259" key="12">
    <source>
        <dbReference type="PROSITE" id="PS50109"/>
    </source>
</evidence>
<keyword evidence="6 11" id="KW-0812">Transmembrane</keyword>
<dbReference type="Gene3D" id="1.10.287.130">
    <property type="match status" value="1"/>
</dbReference>
<evidence type="ECO:0000256" key="5">
    <source>
        <dbReference type="ARBA" id="ARBA00022679"/>
    </source>
</evidence>
<comment type="subcellular location">
    <subcellularLocation>
        <location evidence="2">Membrane</location>
    </subcellularLocation>
</comment>
<dbReference type="CDD" id="cd00082">
    <property type="entry name" value="HisKA"/>
    <property type="match status" value="1"/>
</dbReference>
<dbReference type="SUPFAM" id="SSF158472">
    <property type="entry name" value="HAMP domain-like"/>
    <property type="match status" value="1"/>
</dbReference>
<keyword evidence="10 11" id="KW-0472">Membrane</keyword>
<dbReference type="HOGENOM" id="CLU_000445_89_6_6"/>
<accession>W8KJB9</accession>
<dbReference type="InterPro" id="IPR036890">
    <property type="entry name" value="HATPase_C_sf"/>
</dbReference>
<evidence type="ECO:0000256" key="9">
    <source>
        <dbReference type="ARBA" id="ARBA00023012"/>
    </source>
</evidence>
<dbReference type="KEGG" id="hhc:M911_12840"/>
<dbReference type="GO" id="GO:0005886">
    <property type="term" value="C:plasma membrane"/>
    <property type="evidence" value="ECO:0007669"/>
    <property type="project" value="UniProtKB-ARBA"/>
</dbReference>
<dbReference type="FunFam" id="3.30.565.10:FF:000006">
    <property type="entry name" value="Sensor histidine kinase WalK"/>
    <property type="match status" value="1"/>
</dbReference>
<dbReference type="Proteomes" id="UP000019442">
    <property type="component" value="Chromosome"/>
</dbReference>
<dbReference type="PATRIC" id="fig|1354791.3.peg.3057"/>
<keyword evidence="4" id="KW-0597">Phosphoprotein</keyword>
<feature type="transmembrane region" description="Helical" evidence="11">
    <location>
        <begin position="171"/>
        <end position="191"/>
    </location>
</feature>
<dbReference type="Pfam" id="PF00512">
    <property type="entry name" value="HisKA"/>
    <property type="match status" value="1"/>
</dbReference>
<proteinExistence type="predicted"/>
<dbReference type="PANTHER" id="PTHR45436:SF5">
    <property type="entry name" value="SENSOR HISTIDINE KINASE TRCS"/>
    <property type="match status" value="1"/>
</dbReference>
<keyword evidence="15" id="KW-1185">Reference proteome</keyword>
<evidence type="ECO:0000313" key="14">
    <source>
        <dbReference type="EMBL" id="AHK79894.1"/>
    </source>
</evidence>
<dbReference type="Pfam" id="PF02518">
    <property type="entry name" value="HATPase_c"/>
    <property type="match status" value="1"/>
</dbReference>
<gene>
    <name evidence="14" type="ORF">M911_12840</name>
</gene>
<dbReference type="InterPro" id="IPR003594">
    <property type="entry name" value="HATPase_dom"/>
</dbReference>
<dbReference type="CDD" id="cd06225">
    <property type="entry name" value="HAMP"/>
    <property type="match status" value="1"/>
</dbReference>
<evidence type="ECO:0000256" key="4">
    <source>
        <dbReference type="ARBA" id="ARBA00022553"/>
    </source>
</evidence>
<comment type="catalytic activity">
    <reaction evidence="1">
        <text>ATP + protein L-histidine = ADP + protein N-phospho-L-histidine.</text>
        <dbReference type="EC" id="2.7.13.3"/>
    </reaction>
</comment>